<sequence>MQIESLLINELQLGSRLNAAVEHQRRGEFALLLALLSADSSDMAQFQFDKDLTINQKLYKKFELPQPQALVDDLSTSSQHKDNSLVFHSHGLRQFHLQQNLSPEAMVIRGKHQDGIAQVLSNTSVLIKSKYENNQVSPELLEDMHFVEQLERQRQISQTMQICA</sequence>
<accession>A0ABT0KXD5</accession>
<proteinExistence type="predicted"/>
<dbReference type="EMBL" id="JAKILK010000001">
    <property type="protein sequence ID" value="MCL1116127.1"/>
    <property type="molecule type" value="Genomic_DNA"/>
</dbReference>
<evidence type="ECO:0000313" key="2">
    <source>
        <dbReference type="Proteomes" id="UP001203212"/>
    </source>
</evidence>
<keyword evidence="2" id="KW-1185">Reference proteome</keyword>
<name>A0ABT0KXD5_9GAMM</name>
<protein>
    <submittedName>
        <fullName evidence="1">QueD-like protein</fullName>
    </submittedName>
</protein>
<reference evidence="1 2" key="1">
    <citation type="submission" date="2022-01" db="EMBL/GenBank/DDBJ databases">
        <title>Whole genome-based taxonomy of the Shewanellaceae.</title>
        <authorList>
            <person name="Martin-Rodriguez A.J."/>
        </authorList>
    </citation>
    <scope>NUCLEOTIDE SEQUENCE [LARGE SCALE GENOMIC DNA]</scope>
    <source>
        <strain evidence="1 2">JCM 17801</strain>
    </source>
</reference>
<organism evidence="1 2">
    <name type="scientific">Shewanella aestuarii</name>
    <dbReference type="NCBI Taxonomy" id="1028752"/>
    <lineage>
        <taxon>Bacteria</taxon>
        <taxon>Pseudomonadati</taxon>
        <taxon>Pseudomonadota</taxon>
        <taxon>Gammaproteobacteria</taxon>
        <taxon>Alteromonadales</taxon>
        <taxon>Shewanellaceae</taxon>
        <taxon>Shewanella</taxon>
    </lineage>
</organism>
<gene>
    <name evidence="1" type="ORF">L2689_02565</name>
</gene>
<dbReference type="RefSeq" id="WP_188839812.1">
    <property type="nucleotide sequence ID" value="NZ_BMOT01000001.1"/>
</dbReference>
<dbReference type="Pfam" id="PF11993">
    <property type="entry name" value="VC2046"/>
    <property type="match status" value="1"/>
</dbReference>
<dbReference type="InterPro" id="IPR021879">
    <property type="entry name" value="VC2046_fam"/>
</dbReference>
<dbReference type="Proteomes" id="UP001203212">
    <property type="component" value="Unassembled WGS sequence"/>
</dbReference>
<comment type="caution">
    <text evidence="1">The sequence shown here is derived from an EMBL/GenBank/DDBJ whole genome shotgun (WGS) entry which is preliminary data.</text>
</comment>
<evidence type="ECO:0000313" key="1">
    <source>
        <dbReference type="EMBL" id="MCL1116127.1"/>
    </source>
</evidence>